<sequence length="215" mass="21709">MAATGASGTGHRSHGAASPGLAATPPPVPWRRTLGLVAGVTSVAAIGGAVQLITGTYTPPVSDLEPVGLHSWVVPGLWLAASVAVPCACVTLLAWHRSPRVGTAAIVAGLLLGVELVVQIPFVGLDVLQAVMGIVALALLGLGFAARGIRGPAEGNLTTSTDPTRVTSYLYDDHPAQKESDAFASGDLVVRAAARTAAGGAGLWRPRRGPGHRDG</sequence>
<evidence type="ECO:0000313" key="3">
    <source>
        <dbReference type="EMBL" id="GLL07655.1"/>
    </source>
</evidence>
<protein>
    <submittedName>
        <fullName evidence="3">Uncharacterized protein</fullName>
    </submittedName>
</protein>
<gene>
    <name evidence="3" type="ORF">GCM10017581_094090</name>
</gene>
<dbReference type="AlphaFoldDB" id="A0A9W6KWF3"/>
<feature type="transmembrane region" description="Helical" evidence="2">
    <location>
        <begin position="73"/>
        <end position="95"/>
    </location>
</feature>
<dbReference type="Proteomes" id="UP001143480">
    <property type="component" value="Unassembled WGS sequence"/>
</dbReference>
<reference evidence="3" key="1">
    <citation type="journal article" date="2014" name="Int. J. Syst. Evol. Microbiol.">
        <title>Complete genome sequence of Corynebacterium casei LMG S-19264T (=DSM 44701T), isolated from a smear-ripened cheese.</title>
        <authorList>
            <consortium name="US DOE Joint Genome Institute (JGI-PGF)"/>
            <person name="Walter F."/>
            <person name="Albersmeier A."/>
            <person name="Kalinowski J."/>
            <person name="Ruckert C."/>
        </authorList>
    </citation>
    <scope>NUCLEOTIDE SEQUENCE</scope>
    <source>
        <strain evidence="3">VKM Ac-1321</strain>
    </source>
</reference>
<evidence type="ECO:0000256" key="2">
    <source>
        <dbReference type="SAM" id="Phobius"/>
    </source>
</evidence>
<organism evidence="3 4">
    <name type="scientific">Dactylosporangium matsuzakiense</name>
    <dbReference type="NCBI Taxonomy" id="53360"/>
    <lineage>
        <taxon>Bacteria</taxon>
        <taxon>Bacillati</taxon>
        <taxon>Actinomycetota</taxon>
        <taxon>Actinomycetes</taxon>
        <taxon>Micromonosporales</taxon>
        <taxon>Micromonosporaceae</taxon>
        <taxon>Dactylosporangium</taxon>
    </lineage>
</organism>
<keyword evidence="4" id="KW-1185">Reference proteome</keyword>
<feature type="region of interest" description="Disordered" evidence="1">
    <location>
        <begin position="1"/>
        <end position="26"/>
    </location>
</feature>
<proteinExistence type="predicted"/>
<dbReference type="RefSeq" id="WP_271190152.1">
    <property type="nucleotide sequence ID" value="NZ_BSFP01000105.1"/>
</dbReference>
<keyword evidence="2" id="KW-0812">Transmembrane</keyword>
<keyword evidence="2" id="KW-1133">Transmembrane helix</keyword>
<feature type="transmembrane region" description="Helical" evidence="2">
    <location>
        <begin position="128"/>
        <end position="146"/>
    </location>
</feature>
<name>A0A9W6KWF3_9ACTN</name>
<accession>A0A9W6KWF3</accession>
<evidence type="ECO:0000256" key="1">
    <source>
        <dbReference type="SAM" id="MobiDB-lite"/>
    </source>
</evidence>
<reference evidence="3" key="2">
    <citation type="submission" date="2023-01" db="EMBL/GenBank/DDBJ databases">
        <authorList>
            <person name="Sun Q."/>
            <person name="Evtushenko L."/>
        </authorList>
    </citation>
    <scope>NUCLEOTIDE SEQUENCE</scope>
    <source>
        <strain evidence="3">VKM Ac-1321</strain>
    </source>
</reference>
<dbReference type="EMBL" id="BSFP01000105">
    <property type="protein sequence ID" value="GLL07655.1"/>
    <property type="molecule type" value="Genomic_DNA"/>
</dbReference>
<comment type="caution">
    <text evidence="3">The sequence shown here is derived from an EMBL/GenBank/DDBJ whole genome shotgun (WGS) entry which is preliminary data.</text>
</comment>
<feature type="transmembrane region" description="Helical" evidence="2">
    <location>
        <begin position="102"/>
        <end position="122"/>
    </location>
</feature>
<keyword evidence="2" id="KW-0472">Membrane</keyword>
<evidence type="ECO:0000313" key="4">
    <source>
        <dbReference type="Proteomes" id="UP001143480"/>
    </source>
</evidence>
<feature type="transmembrane region" description="Helical" evidence="2">
    <location>
        <begin position="34"/>
        <end position="53"/>
    </location>
</feature>